<protein>
    <submittedName>
        <fullName evidence="2">Nuclear transport factor 2 family protein</fullName>
    </submittedName>
</protein>
<proteinExistence type="predicted"/>
<gene>
    <name evidence="2" type="ORF">AL504_27735</name>
</gene>
<evidence type="ECO:0000313" key="3">
    <source>
        <dbReference type="Proteomes" id="UP000060602"/>
    </source>
</evidence>
<dbReference type="InterPro" id="IPR032710">
    <property type="entry name" value="NTF2-like_dom_sf"/>
</dbReference>
<dbReference type="Proteomes" id="UP000060602">
    <property type="component" value="Chromosome"/>
</dbReference>
<dbReference type="InterPro" id="IPR027843">
    <property type="entry name" value="DUF4440"/>
</dbReference>
<evidence type="ECO:0000259" key="1">
    <source>
        <dbReference type="Pfam" id="PF14534"/>
    </source>
</evidence>
<dbReference type="Gene3D" id="3.10.450.50">
    <property type="match status" value="1"/>
</dbReference>
<feature type="domain" description="DUF4440" evidence="1">
    <location>
        <begin position="56"/>
        <end position="163"/>
    </location>
</feature>
<organism evidence="2 3">
    <name type="scientific">Alcaligenes xylosoxydans xylosoxydans</name>
    <name type="common">Achromobacter xylosoxidans</name>
    <dbReference type="NCBI Taxonomy" id="85698"/>
    <lineage>
        <taxon>Bacteria</taxon>
        <taxon>Pseudomonadati</taxon>
        <taxon>Pseudomonadota</taxon>
        <taxon>Betaproteobacteria</taxon>
        <taxon>Burkholderiales</taxon>
        <taxon>Alcaligenaceae</taxon>
        <taxon>Achromobacter</taxon>
    </lineage>
</organism>
<dbReference type="AlphaFoldDB" id="A0A0X8P3Z4"/>
<dbReference type="SUPFAM" id="SSF54427">
    <property type="entry name" value="NTF2-like"/>
    <property type="match status" value="1"/>
</dbReference>
<dbReference type="Pfam" id="PF14534">
    <property type="entry name" value="DUF4440"/>
    <property type="match status" value="1"/>
</dbReference>
<reference evidence="3" key="1">
    <citation type="submission" date="2015-12" db="EMBL/GenBank/DDBJ databases">
        <title>FDA dAtabase for Regulatory Grade micrObial Sequences (FDA-ARGOS): Supporting development and validation of Infectious Disease Dx tests.</title>
        <authorList>
            <person name="Case J."/>
            <person name="Tallon L."/>
            <person name="Sadzewicz L."/>
            <person name="Sengamalay N."/>
            <person name="Ott S."/>
            <person name="Godinez A."/>
            <person name="Nagaraj S."/>
            <person name="Nadendla S."/>
            <person name="Sichtig H."/>
        </authorList>
    </citation>
    <scope>NUCLEOTIDE SEQUENCE [LARGE SCALE GENOMIC DNA]</scope>
    <source>
        <strain evidence="3">FDAARGOS_147</strain>
    </source>
</reference>
<evidence type="ECO:0000313" key="2">
    <source>
        <dbReference type="EMBL" id="AMG39463.2"/>
    </source>
</evidence>
<accession>A0A0X8P3Z4</accession>
<dbReference type="EMBL" id="CP014060">
    <property type="protein sequence ID" value="AMG39463.2"/>
    <property type="molecule type" value="Genomic_DNA"/>
</dbReference>
<name>A0A0X8P3Z4_ALCXX</name>
<sequence>MSHAASPQGNRETMTTRYPSPRRGLLAIAMAVLIAAPILAQATQVAGLTVHSGPSAAVQAWKTALEAGDTAALARMHGPQTVLYGVDNAVTHGGGDIMTGYHAMYAAYRPSVEIRDAGWVRQGPLLNSWGQFVLTLTPIAGGEPVRLDGRFSDVAVWTDDHWQYLMDHASVPAR</sequence>